<dbReference type="AlphaFoldDB" id="A0A5B7EPX2"/>
<dbReference type="Proteomes" id="UP000324222">
    <property type="component" value="Unassembled WGS sequence"/>
</dbReference>
<protein>
    <submittedName>
        <fullName evidence="1">Uncharacterized protein</fullName>
    </submittedName>
</protein>
<gene>
    <name evidence="1" type="ORF">E2C01_028607</name>
</gene>
<comment type="caution">
    <text evidence="1">The sequence shown here is derived from an EMBL/GenBank/DDBJ whole genome shotgun (WGS) entry which is preliminary data.</text>
</comment>
<proteinExistence type="predicted"/>
<sequence>MLLICCGCSRGSEEGTPPPSLPSPFRLRQSAEPSVACTVPSLPVLCQATLAVLCCPLLF</sequence>
<reference evidence="1 2" key="1">
    <citation type="submission" date="2019-05" db="EMBL/GenBank/DDBJ databases">
        <title>Another draft genome of Portunus trituberculatus and its Hox gene families provides insights of decapod evolution.</title>
        <authorList>
            <person name="Jeong J.-H."/>
            <person name="Song I."/>
            <person name="Kim S."/>
            <person name="Choi T."/>
            <person name="Kim D."/>
            <person name="Ryu S."/>
            <person name="Kim W."/>
        </authorList>
    </citation>
    <scope>NUCLEOTIDE SEQUENCE [LARGE SCALE GENOMIC DNA]</scope>
    <source>
        <tissue evidence="1">Muscle</tissue>
    </source>
</reference>
<evidence type="ECO:0000313" key="1">
    <source>
        <dbReference type="EMBL" id="MPC35189.1"/>
    </source>
</evidence>
<organism evidence="1 2">
    <name type="scientific">Portunus trituberculatus</name>
    <name type="common">Swimming crab</name>
    <name type="synonym">Neptunus trituberculatus</name>
    <dbReference type="NCBI Taxonomy" id="210409"/>
    <lineage>
        <taxon>Eukaryota</taxon>
        <taxon>Metazoa</taxon>
        <taxon>Ecdysozoa</taxon>
        <taxon>Arthropoda</taxon>
        <taxon>Crustacea</taxon>
        <taxon>Multicrustacea</taxon>
        <taxon>Malacostraca</taxon>
        <taxon>Eumalacostraca</taxon>
        <taxon>Eucarida</taxon>
        <taxon>Decapoda</taxon>
        <taxon>Pleocyemata</taxon>
        <taxon>Brachyura</taxon>
        <taxon>Eubrachyura</taxon>
        <taxon>Portunoidea</taxon>
        <taxon>Portunidae</taxon>
        <taxon>Portuninae</taxon>
        <taxon>Portunus</taxon>
    </lineage>
</organism>
<keyword evidence="2" id="KW-1185">Reference proteome</keyword>
<name>A0A5B7EPX2_PORTR</name>
<evidence type="ECO:0000313" key="2">
    <source>
        <dbReference type="Proteomes" id="UP000324222"/>
    </source>
</evidence>
<dbReference type="EMBL" id="VSRR010003218">
    <property type="protein sequence ID" value="MPC35189.1"/>
    <property type="molecule type" value="Genomic_DNA"/>
</dbReference>
<accession>A0A5B7EPX2</accession>